<sequence>MRVCQAHYPLFGLERIHNIEHAESTFKKSKRRDNEQARLRQVYVKEGREGIEELRWVVVLDDGEREKFDCEGIHGPIAAPSHKENGIWSMTVRARRVCETWKLSTIQIQFLRPLKAVGANATDARFGAVLPNGWS</sequence>
<organism evidence="1 2">
    <name type="scientific">Tulasnella calospora MUT 4182</name>
    <dbReference type="NCBI Taxonomy" id="1051891"/>
    <lineage>
        <taxon>Eukaryota</taxon>
        <taxon>Fungi</taxon>
        <taxon>Dikarya</taxon>
        <taxon>Basidiomycota</taxon>
        <taxon>Agaricomycotina</taxon>
        <taxon>Agaricomycetes</taxon>
        <taxon>Cantharellales</taxon>
        <taxon>Tulasnellaceae</taxon>
        <taxon>Tulasnella</taxon>
    </lineage>
</organism>
<reference evidence="1 2" key="1">
    <citation type="submission" date="2014-04" db="EMBL/GenBank/DDBJ databases">
        <authorList>
            <consortium name="DOE Joint Genome Institute"/>
            <person name="Kuo A."/>
            <person name="Girlanda M."/>
            <person name="Perotto S."/>
            <person name="Kohler A."/>
            <person name="Nagy L.G."/>
            <person name="Floudas D."/>
            <person name="Copeland A."/>
            <person name="Barry K.W."/>
            <person name="Cichocki N."/>
            <person name="Veneault-Fourrey C."/>
            <person name="LaButti K."/>
            <person name="Lindquist E.A."/>
            <person name="Lipzen A."/>
            <person name="Lundell T."/>
            <person name="Morin E."/>
            <person name="Murat C."/>
            <person name="Sun H."/>
            <person name="Tunlid A."/>
            <person name="Henrissat B."/>
            <person name="Grigoriev I.V."/>
            <person name="Hibbett D.S."/>
            <person name="Martin F."/>
            <person name="Nordberg H.P."/>
            <person name="Cantor M.N."/>
            <person name="Hua S.X."/>
        </authorList>
    </citation>
    <scope>NUCLEOTIDE SEQUENCE [LARGE SCALE GENOMIC DNA]</scope>
    <source>
        <strain evidence="1 2">MUT 4182</strain>
    </source>
</reference>
<dbReference type="Proteomes" id="UP000054248">
    <property type="component" value="Unassembled WGS sequence"/>
</dbReference>
<dbReference type="AlphaFoldDB" id="A0A0C3MG83"/>
<gene>
    <name evidence="1" type="ORF">M407DRAFT_101134</name>
</gene>
<protein>
    <submittedName>
        <fullName evidence="1">Uncharacterized protein</fullName>
    </submittedName>
</protein>
<evidence type="ECO:0000313" key="1">
    <source>
        <dbReference type="EMBL" id="KIO32717.1"/>
    </source>
</evidence>
<keyword evidence="2" id="KW-1185">Reference proteome</keyword>
<reference evidence="2" key="2">
    <citation type="submission" date="2015-01" db="EMBL/GenBank/DDBJ databases">
        <title>Evolutionary Origins and Diversification of the Mycorrhizal Mutualists.</title>
        <authorList>
            <consortium name="DOE Joint Genome Institute"/>
            <consortium name="Mycorrhizal Genomics Consortium"/>
            <person name="Kohler A."/>
            <person name="Kuo A."/>
            <person name="Nagy L.G."/>
            <person name="Floudas D."/>
            <person name="Copeland A."/>
            <person name="Barry K.W."/>
            <person name="Cichocki N."/>
            <person name="Veneault-Fourrey C."/>
            <person name="LaButti K."/>
            <person name="Lindquist E.A."/>
            <person name="Lipzen A."/>
            <person name="Lundell T."/>
            <person name="Morin E."/>
            <person name="Murat C."/>
            <person name="Riley R."/>
            <person name="Ohm R."/>
            <person name="Sun H."/>
            <person name="Tunlid A."/>
            <person name="Henrissat B."/>
            <person name="Grigoriev I.V."/>
            <person name="Hibbett D.S."/>
            <person name="Martin F."/>
        </authorList>
    </citation>
    <scope>NUCLEOTIDE SEQUENCE [LARGE SCALE GENOMIC DNA]</scope>
    <source>
        <strain evidence="2">MUT 4182</strain>
    </source>
</reference>
<dbReference type="EMBL" id="KN822953">
    <property type="protein sequence ID" value="KIO32717.1"/>
    <property type="molecule type" value="Genomic_DNA"/>
</dbReference>
<dbReference type="HOGENOM" id="CLU_2086565_0_0_1"/>
<accession>A0A0C3MG83</accession>
<proteinExistence type="predicted"/>
<evidence type="ECO:0000313" key="2">
    <source>
        <dbReference type="Proteomes" id="UP000054248"/>
    </source>
</evidence>
<name>A0A0C3MG83_9AGAM</name>